<keyword evidence="3" id="KW-1185">Reference proteome</keyword>
<feature type="transmembrane region" description="Helical" evidence="1">
    <location>
        <begin position="169"/>
        <end position="187"/>
    </location>
</feature>
<name>A0ABX0A8N7_9BACI</name>
<dbReference type="NCBIfam" id="TIGR03733">
    <property type="entry name" value="lanti_perm_MutG"/>
    <property type="match status" value="1"/>
</dbReference>
<dbReference type="RefSeq" id="WP_161921749.1">
    <property type="nucleotide sequence ID" value="NZ_JAACYS010000093.1"/>
</dbReference>
<proteinExistence type="predicted"/>
<evidence type="ECO:0000256" key="1">
    <source>
        <dbReference type="SAM" id="Phobius"/>
    </source>
</evidence>
<sequence>MSFFKVLSSEWIKTKRTSIRIIVFTIPIVYPVFMLWYFSSYNHDSLWQINIYNGYFEVLSIFLPFLISLITGLFSFQEERAGGFYNLLVSSVSRKKLYLGKLSLTTFFIIVDLVISTILILLGMKYILHVEKIQYELFMQGVLLTLIGSLILITLHLFTSFAIGMGTSIAIGGIGFLISAIIGATVLGDKIWPFVPWAWPVRLSQLPMLKMPEIRDNFGLQMSELYIQELIKGLLPAIVIFLIVTIISVFWFNRWEGKQSYE</sequence>
<feature type="transmembrane region" description="Helical" evidence="1">
    <location>
        <begin position="142"/>
        <end position="162"/>
    </location>
</feature>
<evidence type="ECO:0000313" key="3">
    <source>
        <dbReference type="Proteomes" id="UP000743899"/>
    </source>
</evidence>
<dbReference type="InterPro" id="IPR022294">
    <property type="entry name" value="ABC-transptr_permeasesu"/>
</dbReference>
<protein>
    <submittedName>
        <fullName evidence="2">Lantibiotic immunity ABC transporter MutG family permease subunit</fullName>
    </submittedName>
</protein>
<dbReference type="Pfam" id="PF12730">
    <property type="entry name" value="ABC2_membrane_4"/>
    <property type="match status" value="1"/>
</dbReference>
<dbReference type="Proteomes" id="UP000743899">
    <property type="component" value="Unassembled WGS sequence"/>
</dbReference>
<dbReference type="EMBL" id="JAACYS010000093">
    <property type="protein sequence ID" value="NCU18921.1"/>
    <property type="molecule type" value="Genomic_DNA"/>
</dbReference>
<feature type="transmembrane region" description="Helical" evidence="1">
    <location>
        <begin position="58"/>
        <end position="76"/>
    </location>
</feature>
<feature type="transmembrane region" description="Helical" evidence="1">
    <location>
        <begin position="21"/>
        <end position="38"/>
    </location>
</feature>
<reference evidence="2 3" key="1">
    <citation type="submission" date="2020-01" db="EMBL/GenBank/DDBJ databases">
        <title>A novel Bacillus sp. from Pasinler.</title>
        <authorList>
            <person name="Adiguzel A."/>
            <person name="Ay H."/>
            <person name="Baltaci M.O."/>
        </authorList>
    </citation>
    <scope>NUCLEOTIDE SEQUENCE [LARGE SCALE GENOMIC DNA]</scope>
    <source>
        <strain evidence="2 3">P1</strain>
    </source>
</reference>
<feature type="transmembrane region" description="Helical" evidence="1">
    <location>
        <begin position="97"/>
        <end position="122"/>
    </location>
</feature>
<feature type="transmembrane region" description="Helical" evidence="1">
    <location>
        <begin position="230"/>
        <end position="252"/>
    </location>
</feature>
<dbReference type="CDD" id="cd21808">
    <property type="entry name" value="ABC-2_lan_permease_MutG"/>
    <property type="match status" value="1"/>
</dbReference>
<keyword evidence="1" id="KW-0472">Membrane</keyword>
<comment type="caution">
    <text evidence="2">The sequence shown here is derived from an EMBL/GenBank/DDBJ whole genome shotgun (WGS) entry which is preliminary data.</text>
</comment>
<evidence type="ECO:0000313" key="2">
    <source>
        <dbReference type="EMBL" id="NCU18921.1"/>
    </source>
</evidence>
<organism evidence="2 3">
    <name type="scientific">Pallidibacillus pasinlerensis</name>
    <dbReference type="NCBI Taxonomy" id="2703818"/>
    <lineage>
        <taxon>Bacteria</taxon>
        <taxon>Bacillati</taxon>
        <taxon>Bacillota</taxon>
        <taxon>Bacilli</taxon>
        <taxon>Bacillales</taxon>
        <taxon>Bacillaceae</taxon>
        <taxon>Pallidibacillus</taxon>
    </lineage>
</organism>
<accession>A0ABX0A8N7</accession>
<gene>
    <name evidence="2" type="ORF">GW534_14695</name>
</gene>
<keyword evidence="1" id="KW-0812">Transmembrane</keyword>
<keyword evidence="1" id="KW-1133">Transmembrane helix</keyword>